<evidence type="ECO:0000313" key="2">
    <source>
        <dbReference type="Proteomes" id="UP000035720"/>
    </source>
</evidence>
<dbReference type="AlphaFoldDB" id="A0A077MGB6"/>
<protein>
    <submittedName>
        <fullName evidence="1">Uncharacterized protein</fullName>
    </submittedName>
</protein>
<dbReference type="Proteomes" id="UP000035720">
    <property type="component" value="Unassembled WGS sequence"/>
</dbReference>
<organism evidence="1 2">
    <name type="scientific">Nostocoides jenkinsii Ben 74</name>
    <dbReference type="NCBI Taxonomy" id="1193518"/>
    <lineage>
        <taxon>Bacteria</taxon>
        <taxon>Bacillati</taxon>
        <taxon>Actinomycetota</taxon>
        <taxon>Actinomycetes</taxon>
        <taxon>Micrococcales</taxon>
        <taxon>Intrasporangiaceae</taxon>
        <taxon>Nostocoides</taxon>
    </lineage>
</organism>
<evidence type="ECO:0000313" key="1">
    <source>
        <dbReference type="EMBL" id="CCI54633.1"/>
    </source>
</evidence>
<dbReference type="SUPFAM" id="SSF52540">
    <property type="entry name" value="P-loop containing nucleoside triphosphate hydrolases"/>
    <property type="match status" value="1"/>
</dbReference>
<name>A0A077MGB6_9MICO</name>
<sequence length="262" mass="28041">MKVVLVDGNLGQPDATKFLRLREADTPSMLDMAMGRSALDVVISPRRLASLRPSGMEMPLFGVVLAPHDGSDPNVDQSVVTPGHYADLVARLRKHDGVDLVIVDTQIMESVDSSGMVTDFVIPILADQSRSALAVAVSDLTLPSGRNLMARVRDLVLRCVPSGRIRVVLNGAKDTSAANAAKMLDSISTGFQAAGIIDNDDRIANGMALGSFPHDTPSLARVLDGLLYAATGQSEFDPEQHPDRYVVAGRNGGLFGWLRRAR</sequence>
<dbReference type="EMBL" id="CAJC01000194">
    <property type="protein sequence ID" value="CCI54633.1"/>
    <property type="molecule type" value="Genomic_DNA"/>
</dbReference>
<keyword evidence="2" id="KW-1185">Reference proteome</keyword>
<dbReference type="Gene3D" id="3.40.50.300">
    <property type="entry name" value="P-loop containing nucleotide triphosphate hydrolases"/>
    <property type="match status" value="1"/>
</dbReference>
<dbReference type="InterPro" id="IPR027417">
    <property type="entry name" value="P-loop_NTPase"/>
</dbReference>
<reference evidence="1 2" key="1">
    <citation type="journal article" date="2013" name="ISME J.">
        <title>A metabolic model for members of the genus Tetrasphaera involved in enhanced biological phosphorus removal.</title>
        <authorList>
            <person name="Kristiansen R."/>
            <person name="Nguyen H.T.T."/>
            <person name="Saunders A.M."/>
            <person name="Nielsen J.L."/>
            <person name="Wimmer R."/>
            <person name="Le V.Q."/>
            <person name="McIlroy S.J."/>
            <person name="Petrovski S."/>
            <person name="Seviour R.J."/>
            <person name="Calteau A."/>
            <person name="Nielsen K.L."/>
            <person name="Nielsen P.H."/>
        </authorList>
    </citation>
    <scope>NUCLEOTIDE SEQUENCE [LARGE SCALE GENOMIC DNA]</scope>
    <source>
        <strain evidence="1 2">Ben 74</strain>
    </source>
</reference>
<accession>A0A077MGB6</accession>
<gene>
    <name evidence="1" type="ORF">BN13_80002</name>
</gene>
<proteinExistence type="predicted"/>
<comment type="caution">
    <text evidence="1">The sequence shown here is derived from an EMBL/GenBank/DDBJ whole genome shotgun (WGS) entry which is preliminary data.</text>
</comment>
<dbReference type="STRING" id="1193518.BN13_80002"/>